<evidence type="ECO:0000256" key="7">
    <source>
        <dbReference type="RuleBase" id="RU004466"/>
    </source>
</evidence>
<accession>A0ABR5SK05</accession>
<keyword evidence="5" id="KW-0460">Magnesium</keyword>
<comment type="similarity">
    <text evidence="2 7">Belongs to the FPP/GGPP synthase family.</text>
</comment>
<dbReference type="Gene3D" id="1.10.600.10">
    <property type="entry name" value="Farnesyl Diphosphate Synthase"/>
    <property type="match status" value="1"/>
</dbReference>
<evidence type="ECO:0000313" key="8">
    <source>
        <dbReference type="EMBL" id="KWT92863.1"/>
    </source>
</evidence>
<evidence type="ECO:0000256" key="2">
    <source>
        <dbReference type="ARBA" id="ARBA00006706"/>
    </source>
</evidence>
<comment type="caution">
    <text evidence="8">The sequence shown here is derived from an EMBL/GenBank/DDBJ whole genome shotgun (WGS) entry which is preliminary data.</text>
</comment>
<dbReference type="InterPro" id="IPR053378">
    <property type="entry name" value="Prenyl_diphosphate_synthase"/>
</dbReference>
<dbReference type="RefSeq" id="WP_085050974.1">
    <property type="nucleotide sequence ID" value="NZ_LNQR01000019.1"/>
</dbReference>
<dbReference type="Proteomes" id="UP000060487">
    <property type="component" value="Unassembled WGS sequence"/>
</dbReference>
<dbReference type="InterPro" id="IPR033749">
    <property type="entry name" value="Polyprenyl_synt_CS"/>
</dbReference>
<evidence type="ECO:0000256" key="1">
    <source>
        <dbReference type="ARBA" id="ARBA00001946"/>
    </source>
</evidence>
<dbReference type="PANTHER" id="PTHR43281:SF1">
    <property type="entry name" value="FARNESYL DIPHOSPHATE SYNTHASE"/>
    <property type="match status" value="1"/>
</dbReference>
<proteinExistence type="inferred from homology"/>
<dbReference type="SFLD" id="SFLDG01017">
    <property type="entry name" value="Polyprenyl_Transferase_Like"/>
    <property type="match status" value="1"/>
</dbReference>
<dbReference type="Pfam" id="PF00348">
    <property type="entry name" value="polyprenyl_synt"/>
    <property type="match status" value="1"/>
</dbReference>
<comment type="cofactor">
    <cofactor evidence="1">
        <name>Mg(2+)</name>
        <dbReference type="ChEBI" id="CHEBI:18420"/>
    </cofactor>
</comment>
<dbReference type="EC" id="2.5.1.10" evidence="8"/>
<evidence type="ECO:0000256" key="4">
    <source>
        <dbReference type="ARBA" id="ARBA00022723"/>
    </source>
</evidence>
<evidence type="ECO:0000256" key="5">
    <source>
        <dbReference type="ARBA" id="ARBA00022842"/>
    </source>
</evidence>
<keyword evidence="4" id="KW-0479">Metal-binding</keyword>
<protein>
    <submittedName>
        <fullName evidence="8">Polyprenyl synthetase</fullName>
        <ecNumber evidence="8">2.5.1.10</ecNumber>
    </submittedName>
</protein>
<dbReference type="InterPro" id="IPR008949">
    <property type="entry name" value="Isoprenoid_synthase_dom_sf"/>
</dbReference>
<evidence type="ECO:0000256" key="6">
    <source>
        <dbReference type="ARBA" id="ARBA00023229"/>
    </source>
</evidence>
<name>A0ABR5SK05_9BACT</name>
<dbReference type="PANTHER" id="PTHR43281">
    <property type="entry name" value="FARNESYL DIPHOSPHATE SYNTHASE"/>
    <property type="match status" value="1"/>
</dbReference>
<organism evidence="8 9">
    <name type="scientific">Candidatus Magnetominusculus xianensis</name>
    <dbReference type="NCBI Taxonomy" id="1748249"/>
    <lineage>
        <taxon>Bacteria</taxon>
        <taxon>Pseudomonadati</taxon>
        <taxon>Nitrospirota</taxon>
        <taxon>Nitrospiria</taxon>
        <taxon>Nitrospirales</taxon>
        <taxon>Nitrospiraceae</taxon>
        <taxon>Candidatus Magnetominusculus</taxon>
    </lineage>
</organism>
<gene>
    <name evidence="8" type="ORF">ASN18_0449</name>
</gene>
<sequence length="296" mass="32350">MDLKTDLKTYLGEKKALVEAFIIGYFEEPIAPGILHESMKYSLLAGGKRIRPVLCLTAYETCGGNGQDIMPQAAAIELIHTYSLIHDDLPAMDDDDLRRGKPTNHVIYGEAMAILAGDGLLTEAFRMFSNNDKVAPAMLLQAINELSAAAGLFGMVAGQAMDIISEGKAHDKKTLEFIHRNKTAALLKASVRLGGILYNADKAKMDSLTGYGEAIGLAFQIVDDILDVTGTTEELGKPQGSDENKNKMTYPAMYGVERSKAMAKEQIDRALQSVELFGPKALWFKEIANYLLKRSN</sequence>
<dbReference type="SUPFAM" id="SSF48576">
    <property type="entry name" value="Terpenoid synthases"/>
    <property type="match status" value="1"/>
</dbReference>
<evidence type="ECO:0000256" key="3">
    <source>
        <dbReference type="ARBA" id="ARBA00022679"/>
    </source>
</evidence>
<dbReference type="GO" id="GO:0004337">
    <property type="term" value="F:(2E,6E)-farnesyl diphosphate synthase activity"/>
    <property type="evidence" value="ECO:0007669"/>
    <property type="project" value="UniProtKB-EC"/>
</dbReference>
<dbReference type="CDD" id="cd00685">
    <property type="entry name" value="Trans_IPPS_HT"/>
    <property type="match status" value="1"/>
</dbReference>
<dbReference type="NCBIfam" id="NF045485">
    <property type="entry name" value="FPPsyn"/>
    <property type="match status" value="1"/>
</dbReference>
<dbReference type="PROSITE" id="PS00723">
    <property type="entry name" value="POLYPRENYL_SYNTHASE_1"/>
    <property type="match status" value="1"/>
</dbReference>
<keyword evidence="9" id="KW-1185">Reference proteome</keyword>
<dbReference type="PROSITE" id="PS00444">
    <property type="entry name" value="POLYPRENYL_SYNTHASE_2"/>
    <property type="match status" value="1"/>
</dbReference>
<reference evidence="8 9" key="1">
    <citation type="submission" date="2015-11" db="EMBL/GenBank/DDBJ databases">
        <authorList>
            <person name="Lin W."/>
        </authorList>
    </citation>
    <scope>NUCLEOTIDE SEQUENCE [LARGE SCALE GENOMIC DNA]</scope>
    <source>
        <strain evidence="8 9">HCH-1</strain>
    </source>
</reference>
<dbReference type="EMBL" id="LNQR01000019">
    <property type="protein sequence ID" value="KWT92863.1"/>
    <property type="molecule type" value="Genomic_DNA"/>
</dbReference>
<evidence type="ECO:0000313" key="9">
    <source>
        <dbReference type="Proteomes" id="UP000060487"/>
    </source>
</evidence>
<keyword evidence="3 7" id="KW-0808">Transferase</keyword>
<keyword evidence="6" id="KW-0414">Isoprene biosynthesis</keyword>
<dbReference type="SFLD" id="SFLDS00005">
    <property type="entry name" value="Isoprenoid_Synthase_Type_I"/>
    <property type="match status" value="1"/>
</dbReference>
<dbReference type="InterPro" id="IPR000092">
    <property type="entry name" value="Polyprenyl_synt"/>
</dbReference>